<dbReference type="GO" id="GO:0004042">
    <property type="term" value="F:L-glutamate N-acetyltransferase activity"/>
    <property type="evidence" value="ECO:0007669"/>
    <property type="project" value="InterPro"/>
</dbReference>
<reference evidence="5 6" key="3">
    <citation type="submission" date="2015-01" db="EMBL/GenBank/DDBJ databases">
        <authorList>
            <consortium name="NBRP consortium"/>
            <person name="Sawabe T."/>
            <person name="Meirelles P."/>
            <person name="Feng G."/>
            <person name="Sayaka M."/>
            <person name="Hattori M."/>
            <person name="Ohkuma M."/>
        </authorList>
    </citation>
    <scope>NUCLEOTIDE SEQUENCE [LARGE SCALE GENOMIC DNA]</scope>
    <source>
        <strain evidence="5">JCM 19241</strain>
        <strain evidence="3 6">JCM19232</strain>
        <strain evidence="4">JCM19241</strain>
    </source>
</reference>
<dbReference type="PANTHER" id="PTHR30602">
    <property type="entry name" value="AMINO-ACID ACETYLTRANSFERASE"/>
    <property type="match status" value="1"/>
</dbReference>
<dbReference type="GO" id="GO:0006526">
    <property type="term" value="P:L-arginine biosynthetic process"/>
    <property type="evidence" value="ECO:0007669"/>
    <property type="project" value="InterPro"/>
</dbReference>
<dbReference type="EC" id="2.3.1.1" evidence="4"/>
<dbReference type="GO" id="GO:0005737">
    <property type="term" value="C:cytoplasm"/>
    <property type="evidence" value="ECO:0007669"/>
    <property type="project" value="InterPro"/>
</dbReference>
<evidence type="ECO:0000313" key="4">
    <source>
        <dbReference type="EMBL" id="GAM78428.1"/>
    </source>
</evidence>
<dbReference type="InterPro" id="IPR010167">
    <property type="entry name" value="NH2A_AcTrfase"/>
</dbReference>
<reference evidence="4 5" key="2">
    <citation type="submission" date="2015-01" db="EMBL/GenBank/DDBJ databases">
        <title>Vibrio sp. C94 JCM 19241 whole genome shotgun sequence.</title>
        <authorList>
            <person name="Sawabe T."/>
            <person name="Meirelles P."/>
            <person name="Feng G."/>
            <person name="Sayaka M."/>
            <person name="Hattori M."/>
            <person name="Ohkuma M."/>
        </authorList>
    </citation>
    <scope>NUCLEOTIDE SEQUENCE [LARGE SCALE GENOMIC DNA]</scope>
    <source>
        <strain evidence="5">JCM 19241</strain>
        <strain evidence="4">JCM19241</strain>
    </source>
</reference>
<evidence type="ECO:0000313" key="6">
    <source>
        <dbReference type="Proteomes" id="UP000031670"/>
    </source>
</evidence>
<sequence>MDITQLFILTTHSLHWFREQGFSEIQISELPIKKRDLYNFQRNSKILALDV</sequence>
<evidence type="ECO:0000313" key="3">
    <source>
        <dbReference type="EMBL" id="GAM65028.1"/>
    </source>
</evidence>
<dbReference type="EMBL" id="BBSC01000014">
    <property type="protein sequence ID" value="GAM78428.1"/>
    <property type="molecule type" value="Genomic_DNA"/>
</dbReference>
<proteinExistence type="predicted"/>
<gene>
    <name evidence="3" type="ORF">JCM19232_72</name>
    <name evidence="4" type="ORF">JCM19241_3766</name>
</gene>
<evidence type="ECO:0000313" key="5">
    <source>
        <dbReference type="Proteomes" id="UP000031666"/>
    </source>
</evidence>
<accession>A0A0B8QU21</accession>
<evidence type="ECO:0000256" key="1">
    <source>
        <dbReference type="ARBA" id="ARBA00022679"/>
    </source>
</evidence>
<organism evidence="4 5">
    <name type="scientific">Vibrio ishigakensis</name>
    <dbReference type="NCBI Taxonomy" id="1481914"/>
    <lineage>
        <taxon>Bacteria</taxon>
        <taxon>Pseudomonadati</taxon>
        <taxon>Pseudomonadota</taxon>
        <taxon>Gammaproteobacteria</taxon>
        <taxon>Vibrionales</taxon>
        <taxon>Vibrionaceae</taxon>
        <taxon>Vibrio</taxon>
    </lineage>
</organism>
<name>A0A0B8QU21_9VIBR</name>
<comment type="caution">
    <text evidence="4">The sequence shown here is derived from an EMBL/GenBank/DDBJ whole genome shotgun (WGS) entry which is preliminary data.</text>
</comment>
<dbReference type="STRING" id="1481914.JCM19241_3766"/>
<dbReference type="AlphaFoldDB" id="A0A0B8QU21"/>
<reference evidence="3 6" key="1">
    <citation type="submission" date="2015-01" db="EMBL/GenBank/DDBJ databases">
        <title>Vibrio sp. C5 JCM 19232 whole genome shotgun sequence.</title>
        <authorList>
            <person name="Sawabe T."/>
            <person name="Meirelles P."/>
            <person name="Feng G."/>
            <person name="Sayaka M."/>
            <person name="Hattori M."/>
            <person name="Ohkuma M."/>
        </authorList>
    </citation>
    <scope>NUCLEOTIDE SEQUENCE [LARGE SCALE GENOMIC DNA]</scope>
    <source>
        <strain evidence="3 6">JCM19232</strain>
    </source>
</reference>
<dbReference type="PANTHER" id="PTHR30602:SF12">
    <property type="entry name" value="AMINO-ACID ACETYLTRANSFERASE NAGS1, CHLOROPLASTIC-RELATED"/>
    <property type="match status" value="1"/>
</dbReference>
<dbReference type="Proteomes" id="UP000031670">
    <property type="component" value="Unassembled WGS sequence"/>
</dbReference>
<protein>
    <submittedName>
        <fullName evidence="4">N-acetylglutamate synthase</fullName>
        <ecNumber evidence="4">2.3.1.1</ecNumber>
    </submittedName>
</protein>
<dbReference type="Proteomes" id="UP000031666">
    <property type="component" value="Unassembled WGS sequence"/>
</dbReference>
<dbReference type="Gene3D" id="3.40.630.30">
    <property type="match status" value="1"/>
</dbReference>
<dbReference type="EMBL" id="BBSA01000016">
    <property type="protein sequence ID" value="GAM65028.1"/>
    <property type="molecule type" value="Genomic_DNA"/>
</dbReference>
<evidence type="ECO:0000256" key="2">
    <source>
        <dbReference type="ARBA" id="ARBA00023315"/>
    </source>
</evidence>
<keyword evidence="2 4" id="KW-0012">Acyltransferase</keyword>
<keyword evidence="1 4" id="KW-0808">Transferase</keyword>
<accession>A0A0B8PPI4</accession>